<protein>
    <submittedName>
        <fullName evidence="7">Uncharacterized protein</fullName>
    </submittedName>
</protein>
<dbReference type="Pfam" id="PF17876">
    <property type="entry name" value="CSD2"/>
    <property type="match status" value="1"/>
</dbReference>
<keyword evidence="1" id="KW-0540">Nuclease</keyword>
<feature type="domain" description="Ribonuclease B N-terminal OB" evidence="5">
    <location>
        <begin position="6"/>
        <end position="57"/>
    </location>
</feature>
<reference evidence="7" key="1">
    <citation type="journal article" date="2014" name="Front. Microbiol.">
        <title>High frequency of phylogenetically diverse reductive dehalogenase-homologous genes in deep subseafloor sedimentary metagenomes.</title>
        <authorList>
            <person name="Kawai M."/>
            <person name="Futagami T."/>
            <person name="Toyoda A."/>
            <person name="Takaki Y."/>
            <person name="Nishi S."/>
            <person name="Hori S."/>
            <person name="Arai W."/>
            <person name="Tsubouchi T."/>
            <person name="Morono Y."/>
            <person name="Uchiyama I."/>
            <person name="Ito T."/>
            <person name="Fujiyama A."/>
            <person name="Inagaki F."/>
            <person name="Takami H."/>
        </authorList>
    </citation>
    <scope>NUCLEOTIDE SEQUENCE</scope>
    <source>
        <strain evidence="7">Expedition CK06-06</strain>
    </source>
</reference>
<keyword evidence="2" id="KW-0378">Hydrolase</keyword>
<dbReference type="PANTHER" id="PTHR23355:SF9">
    <property type="entry name" value="DIS3-LIKE EXONUCLEASE 2"/>
    <property type="match status" value="1"/>
</dbReference>
<evidence type="ECO:0000256" key="1">
    <source>
        <dbReference type="ARBA" id="ARBA00022722"/>
    </source>
</evidence>
<dbReference type="GO" id="GO:0003723">
    <property type="term" value="F:RNA binding"/>
    <property type="evidence" value="ECO:0007669"/>
    <property type="project" value="InterPro"/>
</dbReference>
<evidence type="ECO:0000259" key="5">
    <source>
        <dbReference type="Pfam" id="PF08206"/>
    </source>
</evidence>
<dbReference type="EMBL" id="BARU01039820">
    <property type="protein sequence ID" value="GAH85316.1"/>
    <property type="molecule type" value="Genomic_DNA"/>
</dbReference>
<dbReference type="Pfam" id="PF08206">
    <property type="entry name" value="OB_RNB"/>
    <property type="match status" value="1"/>
</dbReference>
<accession>X1IS82</accession>
<dbReference type="InterPro" id="IPR040476">
    <property type="entry name" value="CSD2"/>
</dbReference>
<feature type="domain" description="RNase II/RNase R cold shock" evidence="6">
    <location>
        <begin position="88"/>
        <end position="161"/>
    </location>
</feature>
<dbReference type="GO" id="GO:0006402">
    <property type="term" value="P:mRNA catabolic process"/>
    <property type="evidence" value="ECO:0007669"/>
    <property type="project" value="TreeGrafter"/>
</dbReference>
<dbReference type="SUPFAM" id="SSF50249">
    <property type="entry name" value="Nucleic acid-binding proteins"/>
    <property type="match status" value="2"/>
</dbReference>
<dbReference type="Pfam" id="PF00773">
    <property type="entry name" value="RNB"/>
    <property type="match status" value="1"/>
</dbReference>
<proteinExistence type="predicted"/>
<dbReference type="InterPro" id="IPR013223">
    <property type="entry name" value="RNase_B_OB_dom"/>
</dbReference>
<organism evidence="7">
    <name type="scientific">marine sediment metagenome</name>
    <dbReference type="NCBI Taxonomy" id="412755"/>
    <lineage>
        <taxon>unclassified sequences</taxon>
        <taxon>metagenomes</taxon>
        <taxon>ecological metagenomes</taxon>
    </lineage>
</organism>
<dbReference type="GO" id="GO:0004540">
    <property type="term" value="F:RNA nuclease activity"/>
    <property type="evidence" value="ECO:0007669"/>
    <property type="project" value="InterPro"/>
</dbReference>
<evidence type="ECO:0000256" key="2">
    <source>
        <dbReference type="ARBA" id="ARBA00022801"/>
    </source>
</evidence>
<sequence>SGRIVGTFRANPRGFGFVIPREPTSNGDLYIGPHGTAGAMTGDTVIAKAVKKGMRAGQMRYRGEIVEILERGRDKFVGTLKKTDSQWFVEADGKGFFQPIIVDDVGAKRAKVDDKVVVDIVRYPTKDSLAGGVIVDVLGKAGLYDSEIKSIIAQYNLADRFGPKCHEQARAAAEHFALYSADGRDDITGEVIITIDPADAKDFDDAISLRKDVDGNWVLGVHIADVSAFIPMDSALD</sequence>
<evidence type="ECO:0000259" key="6">
    <source>
        <dbReference type="Pfam" id="PF17876"/>
    </source>
</evidence>
<name>X1IS82_9ZZZZ</name>
<feature type="non-terminal residue" evidence="7">
    <location>
        <position position="1"/>
    </location>
</feature>
<gene>
    <name evidence="7" type="ORF">S03H2_61668</name>
</gene>
<comment type="caution">
    <text evidence="7">The sequence shown here is derived from an EMBL/GenBank/DDBJ whole genome shotgun (WGS) entry which is preliminary data.</text>
</comment>
<dbReference type="PANTHER" id="PTHR23355">
    <property type="entry name" value="RIBONUCLEASE"/>
    <property type="match status" value="1"/>
</dbReference>
<dbReference type="GO" id="GO:0005829">
    <property type="term" value="C:cytosol"/>
    <property type="evidence" value="ECO:0007669"/>
    <property type="project" value="TreeGrafter"/>
</dbReference>
<dbReference type="AlphaFoldDB" id="X1IS82"/>
<dbReference type="Gene3D" id="2.40.50.140">
    <property type="entry name" value="Nucleic acid-binding proteins"/>
    <property type="match status" value="1"/>
</dbReference>
<dbReference type="InterPro" id="IPR001900">
    <property type="entry name" value="RNase_II/R"/>
</dbReference>
<feature type="domain" description="RNB" evidence="4">
    <location>
        <begin position="184"/>
        <end position="237"/>
    </location>
</feature>
<evidence type="ECO:0000313" key="7">
    <source>
        <dbReference type="EMBL" id="GAH85316.1"/>
    </source>
</evidence>
<dbReference type="GO" id="GO:0004527">
    <property type="term" value="F:exonuclease activity"/>
    <property type="evidence" value="ECO:0007669"/>
    <property type="project" value="UniProtKB-KW"/>
</dbReference>
<evidence type="ECO:0000256" key="3">
    <source>
        <dbReference type="ARBA" id="ARBA00022839"/>
    </source>
</evidence>
<dbReference type="InterPro" id="IPR050180">
    <property type="entry name" value="RNR_Ribonuclease"/>
</dbReference>
<keyword evidence="3" id="KW-0269">Exonuclease</keyword>
<evidence type="ECO:0000259" key="4">
    <source>
        <dbReference type="Pfam" id="PF00773"/>
    </source>
</evidence>
<feature type="non-terminal residue" evidence="7">
    <location>
        <position position="237"/>
    </location>
</feature>
<dbReference type="InterPro" id="IPR012340">
    <property type="entry name" value="NA-bd_OB-fold"/>
</dbReference>